<evidence type="ECO:0000259" key="1">
    <source>
        <dbReference type="PROSITE" id="PS51186"/>
    </source>
</evidence>
<keyword evidence="2" id="KW-0808">Transferase</keyword>
<dbReference type="PANTHER" id="PTHR43441">
    <property type="entry name" value="RIBOSOMAL-PROTEIN-SERINE ACETYLTRANSFERASE"/>
    <property type="match status" value="1"/>
</dbReference>
<dbReference type="AlphaFoldDB" id="A0A1Z1WRD3"/>
<dbReference type="PROSITE" id="PS51186">
    <property type="entry name" value="GNAT"/>
    <property type="match status" value="1"/>
</dbReference>
<evidence type="ECO:0000313" key="2">
    <source>
        <dbReference type="EMBL" id="ARX88964.1"/>
    </source>
</evidence>
<sequence length="187" mass="20376">MAGGFMTVTLRVAATAWAPGMVLRPWEDGDAAMLIEVYCDPLLRQWTRMPVRDRAEAAHWLAVRHKGWVTGDYVSFAVEEEREGEKRELVANVAVKGPRNATGVGEVGYWTAAAARGRGVASRALDALTDWAFGTYGDNGLHWLRLLHQVDNVASCRVAAKAGYDLDAVLPVRPPFPRRAICTSGAG</sequence>
<dbReference type="GO" id="GO:0005737">
    <property type="term" value="C:cytoplasm"/>
    <property type="evidence" value="ECO:0007669"/>
    <property type="project" value="TreeGrafter"/>
</dbReference>
<dbReference type="Pfam" id="PF13302">
    <property type="entry name" value="Acetyltransf_3"/>
    <property type="match status" value="1"/>
</dbReference>
<dbReference type="Gene3D" id="3.40.630.30">
    <property type="match status" value="1"/>
</dbReference>
<proteinExistence type="predicted"/>
<dbReference type="InterPro" id="IPR016181">
    <property type="entry name" value="Acyl_CoA_acyltransferase"/>
</dbReference>
<keyword evidence="3" id="KW-1185">Reference proteome</keyword>
<dbReference type="SUPFAM" id="SSF55729">
    <property type="entry name" value="Acyl-CoA N-acyltransferases (Nat)"/>
    <property type="match status" value="1"/>
</dbReference>
<dbReference type="KEGG" id="salf:SMD44_08451"/>
<dbReference type="PANTHER" id="PTHR43441:SF10">
    <property type="entry name" value="ACETYLTRANSFERASE"/>
    <property type="match status" value="1"/>
</dbReference>
<feature type="domain" description="N-acetyltransferase" evidence="1">
    <location>
        <begin position="21"/>
        <end position="185"/>
    </location>
</feature>
<organism evidence="2 3">
    <name type="scientific">Streptomyces alboflavus</name>
    <dbReference type="NCBI Taxonomy" id="67267"/>
    <lineage>
        <taxon>Bacteria</taxon>
        <taxon>Bacillati</taxon>
        <taxon>Actinomycetota</taxon>
        <taxon>Actinomycetes</taxon>
        <taxon>Kitasatosporales</taxon>
        <taxon>Streptomycetaceae</taxon>
        <taxon>Streptomyces</taxon>
    </lineage>
</organism>
<reference evidence="2 3" key="1">
    <citation type="submission" date="2017-05" db="EMBL/GenBank/DDBJ databases">
        <title>Streptomyces alboflavus Genome sequencing and assembly.</title>
        <authorList>
            <person name="Wang Y."/>
            <person name="Du B."/>
            <person name="Ding Y."/>
            <person name="Liu H."/>
            <person name="Hou Q."/>
            <person name="Liu K."/>
            <person name="Wang C."/>
            <person name="Yao L."/>
        </authorList>
    </citation>
    <scope>NUCLEOTIDE SEQUENCE [LARGE SCALE GENOMIC DNA]</scope>
    <source>
        <strain evidence="2 3">MDJK44</strain>
    </source>
</reference>
<gene>
    <name evidence="2" type="ORF">SMD44_08451</name>
</gene>
<dbReference type="InterPro" id="IPR051908">
    <property type="entry name" value="Ribosomal_N-acetyltransferase"/>
</dbReference>
<dbReference type="GO" id="GO:0008999">
    <property type="term" value="F:protein-N-terminal-alanine acetyltransferase activity"/>
    <property type="evidence" value="ECO:0007669"/>
    <property type="project" value="TreeGrafter"/>
</dbReference>
<dbReference type="EMBL" id="CP021748">
    <property type="protein sequence ID" value="ARX88964.1"/>
    <property type="molecule type" value="Genomic_DNA"/>
</dbReference>
<dbReference type="InterPro" id="IPR000182">
    <property type="entry name" value="GNAT_dom"/>
</dbReference>
<protein>
    <submittedName>
        <fullName evidence="2">Acetyltransferase</fullName>
    </submittedName>
</protein>
<dbReference type="Proteomes" id="UP000195880">
    <property type="component" value="Chromosome"/>
</dbReference>
<dbReference type="GO" id="GO:1990189">
    <property type="term" value="F:protein N-terminal-serine acetyltransferase activity"/>
    <property type="evidence" value="ECO:0007669"/>
    <property type="project" value="TreeGrafter"/>
</dbReference>
<name>A0A1Z1WRD3_9ACTN</name>
<evidence type="ECO:0000313" key="3">
    <source>
        <dbReference type="Proteomes" id="UP000195880"/>
    </source>
</evidence>
<accession>A0A1Z1WRD3</accession>